<keyword evidence="6" id="KW-1185">Reference proteome</keyword>
<keyword evidence="1" id="KW-0805">Transcription regulation</keyword>
<evidence type="ECO:0000259" key="4">
    <source>
        <dbReference type="Pfam" id="PF12802"/>
    </source>
</evidence>
<evidence type="ECO:0000256" key="3">
    <source>
        <dbReference type="ARBA" id="ARBA00023163"/>
    </source>
</evidence>
<name>A0ABW7Z7R6_9ACTN</name>
<dbReference type="PANTHER" id="PTHR38465">
    <property type="entry name" value="HTH-TYPE TRANSCRIPTIONAL REGULATOR MJ1563-RELATED"/>
    <property type="match status" value="1"/>
</dbReference>
<gene>
    <name evidence="5" type="ORF">ACIBG2_41400</name>
</gene>
<dbReference type="Gene3D" id="1.10.287.160">
    <property type="entry name" value="HR1 repeat"/>
    <property type="match status" value="1"/>
</dbReference>
<dbReference type="Pfam" id="PF12802">
    <property type="entry name" value="MarR_2"/>
    <property type="match status" value="1"/>
</dbReference>
<dbReference type="RefSeq" id="WP_397089664.1">
    <property type="nucleotide sequence ID" value="NZ_JBITGY010000013.1"/>
</dbReference>
<comment type="caution">
    <text evidence="5">The sequence shown here is derived from an EMBL/GenBank/DDBJ whole genome shotgun (WGS) entry which is preliminary data.</text>
</comment>
<dbReference type="InterPro" id="IPR052362">
    <property type="entry name" value="HTH-GbsR_regulator"/>
</dbReference>
<dbReference type="InterPro" id="IPR036388">
    <property type="entry name" value="WH-like_DNA-bd_sf"/>
</dbReference>
<dbReference type="SUPFAM" id="SSF46785">
    <property type="entry name" value="Winged helix' DNA-binding domain"/>
    <property type="match status" value="1"/>
</dbReference>
<dbReference type="InterPro" id="IPR036390">
    <property type="entry name" value="WH_DNA-bd_sf"/>
</dbReference>
<dbReference type="EMBL" id="JBITGY010000013">
    <property type="protein sequence ID" value="MFI6503900.1"/>
    <property type="molecule type" value="Genomic_DNA"/>
</dbReference>
<keyword evidence="2" id="KW-0238">DNA-binding</keyword>
<accession>A0ABW7Z7R6</accession>
<dbReference type="InterPro" id="IPR000835">
    <property type="entry name" value="HTH_MarR-typ"/>
</dbReference>
<evidence type="ECO:0000256" key="1">
    <source>
        <dbReference type="ARBA" id="ARBA00023015"/>
    </source>
</evidence>
<evidence type="ECO:0000256" key="2">
    <source>
        <dbReference type="ARBA" id="ARBA00023125"/>
    </source>
</evidence>
<reference evidence="5 6" key="1">
    <citation type="submission" date="2024-10" db="EMBL/GenBank/DDBJ databases">
        <title>The Natural Products Discovery Center: Release of the First 8490 Sequenced Strains for Exploring Actinobacteria Biosynthetic Diversity.</title>
        <authorList>
            <person name="Kalkreuter E."/>
            <person name="Kautsar S.A."/>
            <person name="Yang D."/>
            <person name="Bader C.D."/>
            <person name="Teijaro C.N."/>
            <person name="Fluegel L."/>
            <person name="Davis C.M."/>
            <person name="Simpson J.R."/>
            <person name="Lauterbach L."/>
            <person name="Steele A.D."/>
            <person name="Gui C."/>
            <person name="Meng S."/>
            <person name="Li G."/>
            <person name="Viehrig K."/>
            <person name="Ye F."/>
            <person name="Su P."/>
            <person name="Kiefer A.F."/>
            <person name="Nichols A."/>
            <person name="Cepeda A.J."/>
            <person name="Yan W."/>
            <person name="Fan B."/>
            <person name="Jiang Y."/>
            <person name="Adhikari A."/>
            <person name="Zheng C.-J."/>
            <person name="Schuster L."/>
            <person name="Cowan T.M."/>
            <person name="Smanski M.J."/>
            <person name="Chevrette M.G."/>
            <person name="De Carvalho L.P.S."/>
            <person name="Shen B."/>
        </authorList>
    </citation>
    <scope>NUCLEOTIDE SEQUENCE [LARGE SCALE GENOMIC DNA]</scope>
    <source>
        <strain evidence="5 6">NPDC050545</strain>
    </source>
</reference>
<protein>
    <submittedName>
        <fullName evidence="5">GbsR/MarR family transcriptional regulator</fullName>
    </submittedName>
</protein>
<organism evidence="5 6">
    <name type="scientific">Nonomuraea typhae</name>
    <dbReference type="NCBI Taxonomy" id="2603600"/>
    <lineage>
        <taxon>Bacteria</taxon>
        <taxon>Bacillati</taxon>
        <taxon>Actinomycetota</taxon>
        <taxon>Actinomycetes</taxon>
        <taxon>Streptosporangiales</taxon>
        <taxon>Streptosporangiaceae</taxon>
        <taxon>Nonomuraea</taxon>
    </lineage>
</organism>
<dbReference type="Gene3D" id="1.10.10.10">
    <property type="entry name" value="Winged helix-like DNA-binding domain superfamily/Winged helix DNA-binding domain"/>
    <property type="match status" value="1"/>
</dbReference>
<sequence>MSDERAKGAEQLALTLIDGGLQRMAARVLALFLFTERETLTMGEIAERLDISAGSVSGTVKSLLSTGLIERIPAPGSRREHYRMRDNAWAILFTSQNAVTKGLLAAADSSLAAIPEADPAHHRLAQMRDFYQFMLEEIPALIERWQDTQAPHSG</sequence>
<dbReference type="Proteomes" id="UP001612741">
    <property type="component" value="Unassembled WGS sequence"/>
</dbReference>
<proteinExistence type="predicted"/>
<keyword evidence="3" id="KW-0804">Transcription</keyword>
<evidence type="ECO:0000313" key="5">
    <source>
        <dbReference type="EMBL" id="MFI6503900.1"/>
    </source>
</evidence>
<feature type="domain" description="HTH marR-type" evidence="4">
    <location>
        <begin position="20"/>
        <end position="80"/>
    </location>
</feature>
<dbReference type="PANTHER" id="PTHR38465:SF2">
    <property type="entry name" value="HTH-TYPE TRANSCRIPTIONAL REGULATOR MMPR5"/>
    <property type="match status" value="1"/>
</dbReference>
<evidence type="ECO:0000313" key="6">
    <source>
        <dbReference type="Proteomes" id="UP001612741"/>
    </source>
</evidence>